<reference evidence="1 2" key="1">
    <citation type="submission" date="2024-02" db="EMBL/GenBank/DDBJ databases">
        <title>Identification of pathogenicity and growth-promoting functions of Pseudomonas putida variants.</title>
        <authorList>
            <person name="Sun J."/>
        </authorList>
    </citation>
    <scope>NUCLEOTIDE SEQUENCE [LARGE SCALE GENOMIC DNA]</scope>
    <source>
        <strain evidence="1 2">A04</strain>
    </source>
</reference>
<keyword evidence="2" id="KW-1185">Reference proteome</keyword>
<gene>
    <name evidence="1" type="ORF">V7V80_04505</name>
</gene>
<dbReference type="Proteomes" id="UP001377692">
    <property type="component" value="Unassembled WGS sequence"/>
</dbReference>
<name>A0ABU8R256_9PSED</name>
<evidence type="ECO:0000313" key="2">
    <source>
        <dbReference type="Proteomes" id="UP001377692"/>
    </source>
</evidence>
<organism evidence="1 2">
    <name type="scientific">Pseudomonas kermanshahensis</name>
    <dbReference type="NCBI Taxonomy" id="2745482"/>
    <lineage>
        <taxon>Bacteria</taxon>
        <taxon>Pseudomonadati</taxon>
        <taxon>Pseudomonadota</taxon>
        <taxon>Gammaproteobacteria</taxon>
        <taxon>Pseudomonadales</taxon>
        <taxon>Pseudomonadaceae</taxon>
        <taxon>Pseudomonas</taxon>
    </lineage>
</organism>
<evidence type="ECO:0000313" key="1">
    <source>
        <dbReference type="EMBL" id="MEJ5903938.1"/>
    </source>
</evidence>
<dbReference type="RefSeq" id="WP_339548832.1">
    <property type="nucleotide sequence ID" value="NZ_JBBHLD010000003.1"/>
</dbReference>
<proteinExistence type="predicted"/>
<accession>A0ABU8R256</accession>
<dbReference type="EMBL" id="JBBHLD010000003">
    <property type="protein sequence ID" value="MEJ5903938.1"/>
    <property type="molecule type" value="Genomic_DNA"/>
</dbReference>
<comment type="caution">
    <text evidence="1">The sequence shown here is derived from an EMBL/GenBank/DDBJ whole genome shotgun (WGS) entry which is preliminary data.</text>
</comment>
<sequence length="72" mass="8228">MYEDRLFRIDKVLFALQCVAERTGTRDQKLRARALCRGFRAGVQAMAFSPQLTPDQIAEMLQAELKDTQPVL</sequence>
<protein>
    <submittedName>
        <fullName evidence="1">Uncharacterized protein</fullName>
    </submittedName>
</protein>